<evidence type="ECO:0000313" key="1">
    <source>
        <dbReference type="EMBL" id="MFE8699421.1"/>
    </source>
</evidence>
<proteinExistence type="predicted"/>
<name>A0ABW6K5I1_9BACI</name>
<sequence>MREVLQHVKVVLEQAFDHPEGHHLDQCIRELEEVQKMAGPKAQMIGDVINAVTNARNAQNQLFYTGDISSTNAFGEAYRAIDQAIESYLDEQDQYN</sequence>
<dbReference type="Proteomes" id="UP001601059">
    <property type="component" value="Unassembled WGS sequence"/>
</dbReference>
<reference evidence="1 2" key="1">
    <citation type="submission" date="2024-08" db="EMBL/GenBank/DDBJ databases">
        <title>Two novel Cytobacillus novel species.</title>
        <authorList>
            <person name="Liu G."/>
        </authorList>
    </citation>
    <scope>NUCLEOTIDE SEQUENCE [LARGE SCALE GENOMIC DNA]</scope>
    <source>
        <strain evidence="1 2">FJAT-54145</strain>
    </source>
</reference>
<dbReference type="EMBL" id="JBIACK010000001">
    <property type="protein sequence ID" value="MFE8699421.1"/>
    <property type="molecule type" value="Genomic_DNA"/>
</dbReference>
<gene>
    <name evidence="1" type="ORF">ACFYKX_02160</name>
</gene>
<comment type="caution">
    <text evidence="1">The sequence shown here is derived from an EMBL/GenBank/DDBJ whole genome shotgun (WGS) entry which is preliminary data.</text>
</comment>
<protein>
    <submittedName>
        <fullName evidence="1">Uncharacterized protein</fullName>
    </submittedName>
</protein>
<organism evidence="1 2">
    <name type="scientific">Cytobacillus spartinae</name>
    <dbReference type="NCBI Taxonomy" id="3299023"/>
    <lineage>
        <taxon>Bacteria</taxon>
        <taxon>Bacillati</taxon>
        <taxon>Bacillota</taxon>
        <taxon>Bacilli</taxon>
        <taxon>Bacillales</taxon>
        <taxon>Bacillaceae</taxon>
        <taxon>Cytobacillus</taxon>
    </lineage>
</organism>
<accession>A0ABW6K5I1</accession>
<dbReference type="RefSeq" id="WP_389357606.1">
    <property type="nucleotide sequence ID" value="NZ_JBIACK010000001.1"/>
</dbReference>
<evidence type="ECO:0000313" key="2">
    <source>
        <dbReference type="Proteomes" id="UP001601059"/>
    </source>
</evidence>
<keyword evidence="2" id="KW-1185">Reference proteome</keyword>